<dbReference type="InterPro" id="IPR011990">
    <property type="entry name" value="TPR-like_helical_dom_sf"/>
</dbReference>
<keyword evidence="1" id="KW-0732">Signal</keyword>
<organism evidence="2 3">
    <name type="scientific">Variovorax ginsengisoli</name>
    <dbReference type="NCBI Taxonomy" id="363844"/>
    <lineage>
        <taxon>Bacteria</taxon>
        <taxon>Pseudomonadati</taxon>
        <taxon>Pseudomonadota</taxon>
        <taxon>Betaproteobacteria</taxon>
        <taxon>Burkholderiales</taxon>
        <taxon>Comamonadaceae</taxon>
        <taxon>Variovorax</taxon>
    </lineage>
</organism>
<proteinExistence type="predicted"/>
<evidence type="ECO:0000313" key="3">
    <source>
        <dbReference type="Proteomes" id="UP001169027"/>
    </source>
</evidence>
<sequence>MSRRERKENARPGALRAYVGAIALFAAAAAFAAEPDPARARELVEAAQTQPPSTVDGHLELGRAYYVLGQYAEAKIEFETVLRFDNLPQDLLSQVEIYNQAATQALDEKRSLTGFGYAETGIGRYQVNNTVGTNALGGGDRRDTFYNARAGGGMNYALPNDYAIDATLDYRFRYYDNSESRNDSDLRWRLAGSRSFGESNLAVGFRGRTSYRGDGDYRNDAGLFADYRYRVDPDNQLTLGAEYRRRRYPEGRLRDRSRTSADVSGGWVHSLLEGAGSLTLTAHGGQHFATSRPDGNSSFYGATAALDFTVNNKLGWGTFVWWERDAFNNDRIHFHPDALDNSVLLRRKDNLYEVGAYLVWEFVPTWTLRPELLWIRDQSNSIGFNYSSTEFWLNIRKGF</sequence>
<evidence type="ECO:0000256" key="1">
    <source>
        <dbReference type="SAM" id="SignalP"/>
    </source>
</evidence>
<dbReference type="RefSeq" id="WP_301803103.1">
    <property type="nucleotide sequence ID" value="NZ_JAUJZH010000001.1"/>
</dbReference>
<dbReference type="Gene3D" id="1.25.40.10">
    <property type="entry name" value="Tetratricopeptide repeat domain"/>
    <property type="match status" value="1"/>
</dbReference>
<keyword evidence="3" id="KW-1185">Reference proteome</keyword>
<feature type="chain" id="PRO_5045959274" evidence="1">
    <location>
        <begin position="33"/>
        <end position="399"/>
    </location>
</feature>
<reference evidence="2" key="1">
    <citation type="submission" date="2023-06" db="EMBL/GenBank/DDBJ databases">
        <authorList>
            <person name="Jiang Y."/>
            <person name="Liu Q."/>
        </authorList>
    </citation>
    <scope>NUCLEOTIDE SEQUENCE</scope>
    <source>
        <strain evidence="2">CGMCC 1.12090</strain>
    </source>
</reference>
<protein>
    <submittedName>
        <fullName evidence="2">Tetratricopeptide repeat protein</fullName>
    </submittedName>
</protein>
<feature type="signal peptide" evidence="1">
    <location>
        <begin position="1"/>
        <end position="32"/>
    </location>
</feature>
<evidence type="ECO:0000313" key="2">
    <source>
        <dbReference type="EMBL" id="MDO1531086.1"/>
    </source>
</evidence>
<comment type="caution">
    <text evidence="2">The sequence shown here is derived from an EMBL/GenBank/DDBJ whole genome shotgun (WGS) entry which is preliminary data.</text>
</comment>
<dbReference type="SUPFAM" id="SSF48452">
    <property type="entry name" value="TPR-like"/>
    <property type="match status" value="1"/>
</dbReference>
<name>A0ABT8RWS0_9BURK</name>
<accession>A0ABT8RWS0</accession>
<gene>
    <name evidence="2" type="ORF">Q2T77_02200</name>
</gene>
<dbReference type="EMBL" id="JAUKVY010000001">
    <property type="protein sequence ID" value="MDO1531086.1"/>
    <property type="molecule type" value="Genomic_DNA"/>
</dbReference>
<dbReference type="Proteomes" id="UP001169027">
    <property type="component" value="Unassembled WGS sequence"/>
</dbReference>